<gene>
    <name evidence="1" type="ORF">CSEC_1048</name>
</gene>
<dbReference type="AlphaFoldDB" id="A0A090DYU8"/>
<proteinExistence type="predicted"/>
<reference evidence="1" key="1">
    <citation type="submission" date="2013-12" db="EMBL/GenBank/DDBJ databases">
        <authorList>
            <person name="Linke B."/>
        </authorList>
    </citation>
    <scope>NUCLEOTIDE SEQUENCE [LARGE SCALE GENOMIC DNA]</scope>
    <source>
        <strain evidence="1">CRIB-18</strain>
    </source>
</reference>
<reference evidence="1" key="2">
    <citation type="submission" date="2014-09" db="EMBL/GenBank/DDBJ databases">
        <title>Criblamydia sequanensis harbors a mega-plasmid encoding arsenite resistance.</title>
        <authorList>
            <person name="Bertelli C."/>
            <person name="Goesmann A."/>
            <person name="Greub G."/>
        </authorList>
    </citation>
    <scope>NUCLEOTIDE SEQUENCE [LARGE SCALE GENOMIC DNA]</scope>
    <source>
        <strain evidence="1">CRIB-18</strain>
    </source>
</reference>
<dbReference type="Proteomes" id="UP000031552">
    <property type="component" value="Unassembled WGS sequence"/>
</dbReference>
<dbReference type="EMBL" id="CCEJ010000004">
    <property type="protein sequence ID" value="CDR33874.1"/>
    <property type="molecule type" value="Genomic_DNA"/>
</dbReference>
<sequence>MLALQGGLSSAPFYGENPFMDTTRMEEESEETISDVMDLLEKNPSLAHNAHQFAKAITEKLLGEVYQLIENPEVFRKQYKELRSENKFSKNPYLPTSAFENYDLSILASPTFDSKGNIVFFVTRSFVPYLVSYEKGTNEVVLEMLDS</sequence>
<evidence type="ECO:0000313" key="2">
    <source>
        <dbReference type="Proteomes" id="UP000031552"/>
    </source>
</evidence>
<comment type="caution">
    <text evidence="1">The sequence shown here is derived from an EMBL/GenBank/DDBJ whole genome shotgun (WGS) entry which is preliminary data.</text>
</comment>
<organism evidence="1 2">
    <name type="scientific">Candidatus Criblamydia sequanensis CRIB-18</name>
    <dbReference type="NCBI Taxonomy" id="1437425"/>
    <lineage>
        <taxon>Bacteria</taxon>
        <taxon>Pseudomonadati</taxon>
        <taxon>Chlamydiota</taxon>
        <taxon>Chlamydiia</taxon>
        <taxon>Parachlamydiales</taxon>
        <taxon>Candidatus Criblamydiaceae</taxon>
        <taxon>Candidatus Criblamydia</taxon>
    </lineage>
</organism>
<keyword evidence="2" id="KW-1185">Reference proteome</keyword>
<dbReference type="RefSeq" id="WP_041017409.1">
    <property type="nucleotide sequence ID" value="NZ_CCEJ010000004.1"/>
</dbReference>
<protein>
    <submittedName>
        <fullName evidence="1">Uncharacterized protein</fullName>
    </submittedName>
</protein>
<accession>A0A090DYU8</accession>
<evidence type="ECO:0000313" key="1">
    <source>
        <dbReference type="EMBL" id="CDR33874.1"/>
    </source>
</evidence>
<name>A0A090DYU8_9BACT</name>